<dbReference type="PANTHER" id="PTHR43312:SF1">
    <property type="entry name" value="NADP-DEPENDENT OXIDOREDUCTASE DOMAIN-CONTAINING PROTEIN"/>
    <property type="match status" value="1"/>
</dbReference>
<dbReference type="EMBL" id="VXRG01000036">
    <property type="protein sequence ID" value="MXY92574.1"/>
    <property type="molecule type" value="Genomic_DNA"/>
</dbReference>
<dbReference type="PANTHER" id="PTHR43312">
    <property type="entry name" value="D-THREO-ALDOSE 1-DEHYDROGENASE"/>
    <property type="match status" value="1"/>
</dbReference>
<gene>
    <name evidence="3" type="ORF">F4Y42_03905</name>
</gene>
<dbReference type="AlphaFoldDB" id="A0A6B0YNC7"/>
<dbReference type="InterPro" id="IPR053135">
    <property type="entry name" value="AKR2_Oxidoreductase"/>
</dbReference>
<comment type="caution">
    <text evidence="3">The sequence shown here is derived from an EMBL/GenBank/DDBJ whole genome shotgun (WGS) entry which is preliminary data.</text>
</comment>
<evidence type="ECO:0000259" key="2">
    <source>
        <dbReference type="Pfam" id="PF00248"/>
    </source>
</evidence>
<organism evidence="3">
    <name type="scientific">Caldilineaceae bacterium SB0664_bin_27</name>
    <dbReference type="NCBI Taxonomy" id="2605260"/>
    <lineage>
        <taxon>Bacteria</taxon>
        <taxon>Bacillati</taxon>
        <taxon>Chloroflexota</taxon>
        <taxon>Caldilineae</taxon>
        <taxon>Caldilineales</taxon>
        <taxon>Caldilineaceae</taxon>
    </lineage>
</organism>
<proteinExistence type="predicted"/>
<dbReference type="InterPro" id="IPR036812">
    <property type="entry name" value="NAD(P)_OxRdtase_dom_sf"/>
</dbReference>
<protein>
    <submittedName>
        <fullName evidence="3">Aldo/keto reductase</fullName>
    </submittedName>
</protein>
<name>A0A6B0YNC7_9CHLR</name>
<feature type="region of interest" description="Disordered" evidence="1">
    <location>
        <begin position="276"/>
        <end position="310"/>
    </location>
</feature>
<dbReference type="Pfam" id="PF00248">
    <property type="entry name" value="Aldo_ket_red"/>
    <property type="match status" value="1"/>
</dbReference>
<accession>A0A6B0YNC7</accession>
<feature type="compositionally biased region" description="Basic and acidic residues" evidence="1">
    <location>
        <begin position="296"/>
        <end position="310"/>
    </location>
</feature>
<sequence>MLTKSFGKLGWPVSAVGLGAWNIGNQWGDIDDATAWSTVRAAYDAGMTLFDVAESYGIPNSLSEMRVGQALSGIRHNVILVSKIGNWAQRTGGEIPKNSVDSIRISGHAILGRLRTDWVDVILCHKGDLGDPKVYLEGFEALKDEGCLRAYGISTNDLEVLKRFNREGTCSVVQVDYSLLNRGPEKAFLPYCQEHGIAVMVRGPLAKGLLSGRYSRGAVFTDTVRASWNEGGAQQDQFEAQAARVGRLGEVVSPGREMVQAAIRHTLSHPAVSVSIPGAKSAEQARTNADAGSRALSDEEGNRLRAAVEG</sequence>
<dbReference type="SUPFAM" id="SSF51430">
    <property type="entry name" value="NAD(P)-linked oxidoreductase"/>
    <property type="match status" value="1"/>
</dbReference>
<dbReference type="CDD" id="cd19086">
    <property type="entry name" value="AKR_AKR11C1"/>
    <property type="match status" value="1"/>
</dbReference>
<dbReference type="Gene3D" id="3.20.20.100">
    <property type="entry name" value="NADP-dependent oxidoreductase domain"/>
    <property type="match status" value="1"/>
</dbReference>
<dbReference type="InterPro" id="IPR023210">
    <property type="entry name" value="NADP_OxRdtase_dom"/>
</dbReference>
<reference evidence="3" key="1">
    <citation type="submission" date="2019-09" db="EMBL/GenBank/DDBJ databases">
        <title>Characterisation of the sponge microbiome using genome-centric metagenomics.</title>
        <authorList>
            <person name="Engelberts J.P."/>
            <person name="Robbins S.J."/>
            <person name="De Goeij J.M."/>
            <person name="Aranda M."/>
            <person name="Bell S.C."/>
            <person name="Webster N.S."/>
        </authorList>
    </citation>
    <scope>NUCLEOTIDE SEQUENCE</scope>
    <source>
        <strain evidence="3">SB0664_bin_27</strain>
    </source>
</reference>
<feature type="domain" description="NADP-dependent oxidoreductase" evidence="2">
    <location>
        <begin position="16"/>
        <end position="308"/>
    </location>
</feature>
<evidence type="ECO:0000313" key="3">
    <source>
        <dbReference type="EMBL" id="MXY92574.1"/>
    </source>
</evidence>
<evidence type="ECO:0000256" key="1">
    <source>
        <dbReference type="SAM" id="MobiDB-lite"/>
    </source>
</evidence>